<gene>
    <name evidence="4" type="ORF">BSTOLATCC_MIC58270</name>
</gene>
<sequence>MWKVLKEHPQYFPPEKDIRGTFEWVWRVACTRLFAWEDGMLIPLADNLNHDDGYIRYESEYKCVLEEISKNNKGDTDYRDFSNESHPTFEFEKARFYRTRLQKYLDNSEENKKIEIDSIWELDEELKNYRSSSDEEDTRVIGELTSEEEDEYETSTDLEIRDEPDSYFILTTGVRTGFKKGEQVYNAYGRLSNRDLLLDYGFTLENNRYDALYFRIWNTRSTKTGLLLPDDYEQKQWKTDGHLIDDVSELYTLKRKKLNTQIFSYFRASTDFSAPELAGIDPPIYYGTPCLPKLEIYVIEKILALYSEIERYFTTPLEYDLQLLSTNLPIRERNAIIYRIGQKSIMENQKAMLEKLKKILEANDNGAPIYKHLVEKTNEELLSVYPFRYYLKSLKSNQISSLYPL</sequence>
<dbReference type="InterPro" id="IPR046341">
    <property type="entry name" value="SET_dom_sf"/>
</dbReference>
<keyword evidence="1" id="KW-0489">Methyltransferase</keyword>
<evidence type="ECO:0000256" key="2">
    <source>
        <dbReference type="ARBA" id="ARBA00022679"/>
    </source>
</evidence>
<dbReference type="PANTHER" id="PTHR13271:SF34">
    <property type="entry name" value="N-LYSINE METHYLTRANSFERASE SETD6"/>
    <property type="match status" value="1"/>
</dbReference>
<accession>A0AAU9K8D9</accession>
<dbReference type="SUPFAM" id="SSF82199">
    <property type="entry name" value="SET domain"/>
    <property type="match status" value="1"/>
</dbReference>
<evidence type="ECO:0000313" key="4">
    <source>
        <dbReference type="EMBL" id="CAG9333458.1"/>
    </source>
</evidence>
<organism evidence="4 5">
    <name type="scientific">Blepharisma stoltei</name>
    <dbReference type="NCBI Taxonomy" id="1481888"/>
    <lineage>
        <taxon>Eukaryota</taxon>
        <taxon>Sar</taxon>
        <taxon>Alveolata</taxon>
        <taxon>Ciliophora</taxon>
        <taxon>Postciliodesmatophora</taxon>
        <taxon>Heterotrichea</taxon>
        <taxon>Heterotrichida</taxon>
        <taxon>Blepharismidae</taxon>
        <taxon>Blepharisma</taxon>
    </lineage>
</organism>
<evidence type="ECO:0000313" key="5">
    <source>
        <dbReference type="Proteomes" id="UP001162131"/>
    </source>
</evidence>
<dbReference type="GO" id="GO:0016279">
    <property type="term" value="F:protein-lysine N-methyltransferase activity"/>
    <property type="evidence" value="ECO:0007669"/>
    <property type="project" value="TreeGrafter"/>
</dbReference>
<keyword evidence="2" id="KW-0808">Transferase</keyword>
<dbReference type="Proteomes" id="UP001162131">
    <property type="component" value="Unassembled WGS sequence"/>
</dbReference>
<dbReference type="SUPFAM" id="SSF81822">
    <property type="entry name" value="RuBisCo LSMT C-terminal, substrate-binding domain"/>
    <property type="match status" value="1"/>
</dbReference>
<keyword evidence="3" id="KW-0949">S-adenosyl-L-methionine</keyword>
<dbReference type="PANTHER" id="PTHR13271">
    <property type="entry name" value="UNCHARACTERIZED PUTATIVE METHYLTRANSFERASE"/>
    <property type="match status" value="1"/>
</dbReference>
<dbReference type="GO" id="GO:0005634">
    <property type="term" value="C:nucleus"/>
    <property type="evidence" value="ECO:0007669"/>
    <property type="project" value="TreeGrafter"/>
</dbReference>
<dbReference type="GO" id="GO:0032259">
    <property type="term" value="P:methylation"/>
    <property type="evidence" value="ECO:0007669"/>
    <property type="project" value="UniProtKB-KW"/>
</dbReference>
<dbReference type="InterPro" id="IPR050600">
    <property type="entry name" value="SETD3_SETD6_MTase"/>
</dbReference>
<dbReference type="EMBL" id="CAJZBQ010000056">
    <property type="protein sequence ID" value="CAG9333458.1"/>
    <property type="molecule type" value="Genomic_DNA"/>
</dbReference>
<keyword evidence="5" id="KW-1185">Reference proteome</keyword>
<reference evidence="4" key="1">
    <citation type="submission" date="2021-09" db="EMBL/GenBank/DDBJ databases">
        <authorList>
            <consortium name="AG Swart"/>
            <person name="Singh M."/>
            <person name="Singh A."/>
            <person name="Seah K."/>
            <person name="Emmerich C."/>
        </authorList>
    </citation>
    <scope>NUCLEOTIDE SEQUENCE</scope>
    <source>
        <strain evidence="4">ATCC30299</strain>
    </source>
</reference>
<evidence type="ECO:0000256" key="3">
    <source>
        <dbReference type="ARBA" id="ARBA00022691"/>
    </source>
</evidence>
<evidence type="ECO:0008006" key="6">
    <source>
        <dbReference type="Google" id="ProtNLM"/>
    </source>
</evidence>
<dbReference type="AlphaFoldDB" id="A0AAU9K8D9"/>
<name>A0AAU9K8D9_9CILI</name>
<dbReference type="InterPro" id="IPR036464">
    <property type="entry name" value="Rubisco_LSMT_subst-bd_sf"/>
</dbReference>
<comment type="caution">
    <text evidence="4">The sequence shown here is derived from an EMBL/GenBank/DDBJ whole genome shotgun (WGS) entry which is preliminary data.</text>
</comment>
<protein>
    <recommendedName>
        <fullName evidence="6">Rubisco LSMT substrate-binding domain-containing protein</fullName>
    </recommendedName>
</protein>
<dbReference type="Gene3D" id="3.90.1410.10">
    <property type="entry name" value="set domain protein methyltransferase, domain 1"/>
    <property type="match status" value="1"/>
</dbReference>
<proteinExistence type="predicted"/>
<evidence type="ECO:0000256" key="1">
    <source>
        <dbReference type="ARBA" id="ARBA00022603"/>
    </source>
</evidence>